<dbReference type="Pfam" id="PF00440">
    <property type="entry name" value="TetR_N"/>
    <property type="match status" value="1"/>
</dbReference>
<reference evidence="6 7" key="1">
    <citation type="submission" date="2020-07" db="EMBL/GenBank/DDBJ databases">
        <title>Sequencing the genomes of 1000 actinobacteria strains.</title>
        <authorList>
            <person name="Klenk H.-P."/>
        </authorList>
    </citation>
    <scope>NUCLEOTIDE SEQUENCE [LARGE SCALE GENOMIC DNA]</scope>
    <source>
        <strain evidence="6 7">DSM 26487</strain>
    </source>
</reference>
<evidence type="ECO:0000259" key="5">
    <source>
        <dbReference type="PROSITE" id="PS50977"/>
    </source>
</evidence>
<feature type="DNA-binding region" description="H-T-H motif" evidence="4">
    <location>
        <begin position="47"/>
        <end position="66"/>
    </location>
</feature>
<proteinExistence type="predicted"/>
<evidence type="ECO:0000256" key="1">
    <source>
        <dbReference type="ARBA" id="ARBA00023015"/>
    </source>
</evidence>
<dbReference type="PRINTS" id="PR00455">
    <property type="entry name" value="HTHTETR"/>
</dbReference>
<evidence type="ECO:0000256" key="4">
    <source>
        <dbReference type="PROSITE-ProRule" id="PRU00335"/>
    </source>
</evidence>
<dbReference type="GO" id="GO:0045892">
    <property type="term" value="P:negative regulation of DNA-templated transcription"/>
    <property type="evidence" value="ECO:0007669"/>
    <property type="project" value="UniProtKB-ARBA"/>
</dbReference>
<keyword evidence="2 4" id="KW-0238">DNA-binding</keyword>
<keyword evidence="3" id="KW-0804">Transcription</keyword>
<dbReference type="SUPFAM" id="SSF46689">
    <property type="entry name" value="Homeodomain-like"/>
    <property type="match status" value="1"/>
</dbReference>
<feature type="domain" description="HTH tetR-type" evidence="5">
    <location>
        <begin position="24"/>
        <end position="84"/>
    </location>
</feature>
<dbReference type="Gene3D" id="1.10.357.10">
    <property type="entry name" value="Tetracycline Repressor, domain 2"/>
    <property type="match status" value="1"/>
</dbReference>
<dbReference type="FunFam" id="1.10.10.60:FF:000141">
    <property type="entry name" value="TetR family transcriptional regulator"/>
    <property type="match status" value="1"/>
</dbReference>
<name>A0A7Z0DNA3_9ACTN</name>
<evidence type="ECO:0000256" key="2">
    <source>
        <dbReference type="ARBA" id="ARBA00023125"/>
    </source>
</evidence>
<dbReference type="EMBL" id="JACBZR010000001">
    <property type="protein sequence ID" value="NYI78361.1"/>
    <property type="molecule type" value="Genomic_DNA"/>
</dbReference>
<dbReference type="RefSeq" id="WP_179658695.1">
    <property type="nucleotide sequence ID" value="NZ_JACBZR010000001.1"/>
</dbReference>
<evidence type="ECO:0000313" key="7">
    <source>
        <dbReference type="Proteomes" id="UP000564496"/>
    </source>
</evidence>
<protein>
    <submittedName>
        <fullName evidence="6">TetR/AcrR family transcriptional regulator</fullName>
    </submittedName>
</protein>
<comment type="caution">
    <text evidence="6">The sequence shown here is derived from an EMBL/GenBank/DDBJ whole genome shotgun (WGS) entry which is preliminary data.</text>
</comment>
<sequence>MTLEASPTHVAGTEDASELGPRALRTREAILDAARKLFLDRGYAGTRINNITDEAGVSRAGFYTYFKDKHEVVDILGVEPYKDCMRVVGMWDEMPKRPTVDEIRDWVQAYFDFMDVHGAFIYALAQSGPTDEEFRATARRLQVRAAFLLGVGLRSRQASPTSAPEALGLSILAMLDHSWSQIRVRKLPIDQREVVDAISETILHTLKG</sequence>
<dbReference type="PANTHER" id="PTHR30055">
    <property type="entry name" value="HTH-TYPE TRANSCRIPTIONAL REGULATOR RUTR"/>
    <property type="match status" value="1"/>
</dbReference>
<organism evidence="6 7">
    <name type="scientific">Nocardioides panzhihuensis</name>
    <dbReference type="NCBI Taxonomy" id="860243"/>
    <lineage>
        <taxon>Bacteria</taxon>
        <taxon>Bacillati</taxon>
        <taxon>Actinomycetota</taxon>
        <taxon>Actinomycetes</taxon>
        <taxon>Propionibacteriales</taxon>
        <taxon>Nocardioidaceae</taxon>
        <taxon>Nocardioides</taxon>
    </lineage>
</organism>
<dbReference type="GO" id="GO:0003700">
    <property type="term" value="F:DNA-binding transcription factor activity"/>
    <property type="evidence" value="ECO:0007669"/>
    <property type="project" value="TreeGrafter"/>
</dbReference>
<dbReference type="Proteomes" id="UP000564496">
    <property type="component" value="Unassembled WGS sequence"/>
</dbReference>
<dbReference type="Gene3D" id="1.10.10.60">
    <property type="entry name" value="Homeodomain-like"/>
    <property type="match status" value="1"/>
</dbReference>
<gene>
    <name evidence="6" type="ORF">BJ988_003009</name>
</gene>
<dbReference type="GO" id="GO:0000976">
    <property type="term" value="F:transcription cis-regulatory region binding"/>
    <property type="evidence" value="ECO:0007669"/>
    <property type="project" value="TreeGrafter"/>
</dbReference>
<dbReference type="AlphaFoldDB" id="A0A7Z0DNA3"/>
<dbReference type="PROSITE" id="PS50977">
    <property type="entry name" value="HTH_TETR_2"/>
    <property type="match status" value="1"/>
</dbReference>
<dbReference type="InterPro" id="IPR050109">
    <property type="entry name" value="HTH-type_TetR-like_transc_reg"/>
</dbReference>
<accession>A0A7Z0DNA3</accession>
<keyword evidence="7" id="KW-1185">Reference proteome</keyword>
<evidence type="ECO:0000313" key="6">
    <source>
        <dbReference type="EMBL" id="NYI78361.1"/>
    </source>
</evidence>
<dbReference type="InterPro" id="IPR001647">
    <property type="entry name" value="HTH_TetR"/>
</dbReference>
<dbReference type="InterPro" id="IPR009057">
    <property type="entry name" value="Homeodomain-like_sf"/>
</dbReference>
<keyword evidence="1" id="KW-0805">Transcription regulation</keyword>
<dbReference type="PANTHER" id="PTHR30055:SF234">
    <property type="entry name" value="HTH-TYPE TRANSCRIPTIONAL REGULATOR BETI"/>
    <property type="match status" value="1"/>
</dbReference>
<evidence type="ECO:0000256" key="3">
    <source>
        <dbReference type="ARBA" id="ARBA00023163"/>
    </source>
</evidence>